<evidence type="ECO:0000313" key="5">
    <source>
        <dbReference type="Proteomes" id="UP000285173"/>
    </source>
</evidence>
<dbReference type="AlphaFoldDB" id="A0A413N6F3"/>
<evidence type="ECO:0000313" key="4">
    <source>
        <dbReference type="Proteomes" id="UP000283732"/>
    </source>
</evidence>
<dbReference type="Proteomes" id="UP000283732">
    <property type="component" value="Unassembled WGS sequence"/>
</dbReference>
<name>A0A413N6F3_9BACT</name>
<dbReference type="RefSeq" id="WP_005646201.1">
    <property type="nucleotide sequence ID" value="NZ_JAQEXX010000015.1"/>
</dbReference>
<evidence type="ECO:0000313" key="6">
    <source>
        <dbReference type="Proteomes" id="UP000437446"/>
    </source>
</evidence>
<reference evidence="1 6" key="2">
    <citation type="journal article" date="2019" name="Nat. Med.">
        <title>A library of human gut bacterial isolates paired with longitudinal multiomics data enables mechanistic microbiome research.</title>
        <authorList>
            <person name="Poyet M."/>
            <person name="Groussin M."/>
            <person name="Gibbons S.M."/>
            <person name="Avila-Pacheco J."/>
            <person name="Jiang X."/>
            <person name="Kearney S.M."/>
            <person name="Perrotta A.R."/>
            <person name="Berdy B."/>
            <person name="Zhao S."/>
            <person name="Lieberman T.D."/>
            <person name="Swanson P.K."/>
            <person name="Smith M."/>
            <person name="Roesemann S."/>
            <person name="Alexander J.E."/>
            <person name="Rich S.A."/>
            <person name="Livny J."/>
            <person name="Vlamakis H."/>
            <person name="Clish C."/>
            <person name="Bullock K."/>
            <person name="Deik A."/>
            <person name="Scott J."/>
            <person name="Pierce K.A."/>
            <person name="Xavier R.J."/>
            <person name="Alm E.J."/>
        </authorList>
    </citation>
    <scope>NUCLEOTIDE SEQUENCE [LARGE SCALE GENOMIC DNA]</scope>
    <source>
        <strain evidence="1 6">BIOML-A25</strain>
    </source>
</reference>
<dbReference type="EMBL" id="QSEF01000030">
    <property type="protein sequence ID" value="RGZ44085.1"/>
    <property type="molecule type" value="Genomic_DNA"/>
</dbReference>
<organism evidence="2 5">
    <name type="scientific">Parabacteroides merdae</name>
    <dbReference type="NCBI Taxonomy" id="46503"/>
    <lineage>
        <taxon>Bacteria</taxon>
        <taxon>Pseudomonadati</taxon>
        <taxon>Bacteroidota</taxon>
        <taxon>Bacteroidia</taxon>
        <taxon>Bacteroidales</taxon>
        <taxon>Tannerellaceae</taxon>
        <taxon>Parabacteroides</taxon>
    </lineage>
</organism>
<dbReference type="InterPro" id="IPR058512">
    <property type="entry name" value="DUF8199"/>
</dbReference>
<comment type="caution">
    <text evidence="2">The sequence shown here is derived from an EMBL/GenBank/DDBJ whole genome shotgun (WGS) entry which is preliminary data.</text>
</comment>
<proteinExistence type="predicted"/>
<dbReference type="Proteomes" id="UP000437446">
    <property type="component" value="Unassembled WGS sequence"/>
</dbReference>
<protein>
    <submittedName>
        <fullName evidence="2">Uncharacterized protein</fullName>
    </submittedName>
</protein>
<reference evidence="4 5" key="1">
    <citation type="submission" date="2018-08" db="EMBL/GenBank/DDBJ databases">
        <title>A genome reference for cultivated species of the human gut microbiota.</title>
        <authorList>
            <person name="Zou Y."/>
            <person name="Xue W."/>
            <person name="Luo G."/>
        </authorList>
    </citation>
    <scope>NUCLEOTIDE SEQUENCE [LARGE SCALE GENOMIC DNA]</scope>
    <source>
        <strain evidence="3 4">AM16-50</strain>
        <strain evidence="2 5">AM50-15</strain>
    </source>
</reference>
<sequence>MKKIVTYLFIVFLATLVFYGGAGVNLVTYCCGDCRMEGVTVLLENKCCEMHGQARCASQDGCCCDVEYVSFDWNVFHGHLFNLQPVAIDLISHICSHLSLVPVPFINEAGEIERESPPGFDVGTYLSFLTVLLI</sequence>
<accession>A0A413N6F3</accession>
<evidence type="ECO:0000313" key="3">
    <source>
        <dbReference type="EMBL" id="RHH76081.1"/>
    </source>
</evidence>
<dbReference type="Proteomes" id="UP000285173">
    <property type="component" value="Unassembled WGS sequence"/>
</dbReference>
<evidence type="ECO:0000313" key="1">
    <source>
        <dbReference type="EMBL" id="MTU30070.1"/>
    </source>
</evidence>
<gene>
    <name evidence="3" type="ORF">DW191_12985</name>
    <name evidence="2" type="ORF">DW986_17320</name>
    <name evidence="1" type="ORF">GMD66_12795</name>
</gene>
<dbReference type="EMBL" id="WNCR01000006">
    <property type="protein sequence ID" value="MTU30070.1"/>
    <property type="molecule type" value="Genomic_DNA"/>
</dbReference>
<dbReference type="Pfam" id="PF26622">
    <property type="entry name" value="DUF8199"/>
    <property type="match status" value="1"/>
</dbReference>
<dbReference type="EMBL" id="QRKC01000006">
    <property type="protein sequence ID" value="RHH76081.1"/>
    <property type="molecule type" value="Genomic_DNA"/>
</dbReference>
<evidence type="ECO:0000313" key="2">
    <source>
        <dbReference type="EMBL" id="RGZ44085.1"/>
    </source>
</evidence>